<dbReference type="Proteomes" id="UP000616114">
    <property type="component" value="Unassembled WGS sequence"/>
</dbReference>
<sequence length="325" mass="35748">MPVTSIDKDPEALSMTIVADFAVPVQRLWDAYADPRQLEKFWGPPGWPATFTRHDLYPGGRSKYYMSGPDGERSGGYWEYLNVDHGRAFEVLDGFLGEDGTPNTELPSMRMVFLFEDTTEGSRLVTTTYFNSAEELEQLLGMGMEEGTKAAMGQIDAVLADLASFAASRGTDAQLLGDTQVRISRIIRGTPEQVWQAHHDPVLLQRWLLGPDGWQFTDCQMATEVGQTYRYAWADANGENGFALTGEIRESEPPHREVATEAMEGIDGPPALNEQTLTPVEGGTLLTLVITYASAEMREAVLGTGMTEGMETSYARLESEVLAGT</sequence>
<evidence type="ECO:0000313" key="4">
    <source>
        <dbReference type="Proteomes" id="UP000616114"/>
    </source>
</evidence>
<protein>
    <recommendedName>
        <fullName evidence="2">Activator of Hsp90 ATPase homologue 1/2-like C-terminal domain-containing protein</fullName>
    </recommendedName>
</protein>
<organism evidence="3 4">
    <name type="scientific">Sediminivirga luteola</name>
    <dbReference type="NCBI Taxonomy" id="1774748"/>
    <lineage>
        <taxon>Bacteria</taxon>
        <taxon>Bacillati</taxon>
        <taxon>Actinomycetota</taxon>
        <taxon>Actinomycetes</taxon>
        <taxon>Micrococcales</taxon>
        <taxon>Brevibacteriaceae</taxon>
        <taxon>Sediminivirga</taxon>
    </lineage>
</organism>
<dbReference type="CDD" id="cd07814">
    <property type="entry name" value="SRPBCC_CalC_Aha1-like"/>
    <property type="match status" value="1"/>
</dbReference>
<name>A0A8J2TWI2_9MICO</name>
<reference evidence="3" key="2">
    <citation type="submission" date="2020-09" db="EMBL/GenBank/DDBJ databases">
        <authorList>
            <person name="Sun Q."/>
            <person name="Zhou Y."/>
        </authorList>
    </citation>
    <scope>NUCLEOTIDE SEQUENCE</scope>
    <source>
        <strain evidence="3">CGMCC 1.12785</strain>
    </source>
</reference>
<proteinExistence type="inferred from homology"/>
<dbReference type="RefSeq" id="WP_188549690.1">
    <property type="nucleotide sequence ID" value="NZ_BMFY01000003.1"/>
</dbReference>
<comment type="caution">
    <text evidence="3">The sequence shown here is derived from an EMBL/GenBank/DDBJ whole genome shotgun (WGS) entry which is preliminary data.</text>
</comment>
<reference evidence="3" key="1">
    <citation type="journal article" date="2014" name="Int. J. Syst. Evol. Microbiol.">
        <title>Complete genome sequence of Corynebacterium casei LMG S-19264T (=DSM 44701T), isolated from a smear-ripened cheese.</title>
        <authorList>
            <consortium name="US DOE Joint Genome Institute (JGI-PGF)"/>
            <person name="Walter F."/>
            <person name="Albersmeier A."/>
            <person name="Kalinowski J."/>
            <person name="Ruckert C."/>
        </authorList>
    </citation>
    <scope>NUCLEOTIDE SEQUENCE</scope>
    <source>
        <strain evidence="3">CGMCC 1.12785</strain>
    </source>
</reference>
<dbReference type="SUPFAM" id="SSF55961">
    <property type="entry name" value="Bet v1-like"/>
    <property type="match status" value="2"/>
</dbReference>
<dbReference type="Pfam" id="PF08327">
    <property type="entry name" value="AHSA1"/>
    <property type="match status" value="2"/>
</dbReference>
<dbReference type="InterPro" id="IPR013538">
    <property type="entry name" value="ASHA1/2-like_C"/>
</dbReference>
<dbReference type="AlphaFoldDB" id="A0A8J2TWI2"/>
<feature type="domain" description="Activator of Hsp90 ATPase homologue 1/2-like C-terminal" evidence="2">
    <location>
        <begin position="23"/>
        <end position="159"/>
    </location>
</feature>
<gene>
    <name evidence="3" type="ORF">GCM10011333_08570</name>
</gene>
<dbReference type="Gene3D" id="3.30.530.20">
    <property type="match status" value="2"/>
</dbReference>
<evidence type="ECO:0000259" key="2">
    <source>
        <dbReference type="Pfam" id="PF08327"/>
    </source>
</evidence>
<evidence type="ECO:0000313" key="3">
    <source>
        <dbReference type="EMBL" id="GGA08042.1"/>
    </source>
</evidence>
<dbReference type="EMBL" id="BMFY01000003">
    <property type="protein sequence ID" value="GGA08042.1"/>
    <property type="molecule type" value="Genomic_DNA"/>
</dbReference>
<feature type="domain" description="Activator of Hsp90 ATPase homologue 1/2-like C-terminal" evidence="2">
    <location>
        <begin position="190"/>
        <end position="319"/>
    </location>
</feature>
<evidence type="ECO:0000256" key="1">
    <source>
        <dbReference type="ARBA" id="ARBA00006817"/>
    </source>
</evidence>
<keyword evidence="4" id="KW-1185">Reference proteome</keyword>
<accession>A0A8J2TWI2</accession>
<comment type="similarity">
    <text evidence="1">Belongs to the AHA1 family.</text>
</comment>
<dbReference type="InterPro" id="IPR023393">
    <property type="entry name" value="START-like_dom_sf"/>
</dbReference>